<evidence type="ECO:0000313" key="2">
    <source>
        <dbReference type="EMBL" id="QDU28264.1"/>
    </source>
</evidence>
<dbReference type="AlphaFoldDB" id="A0A517YDG3"/>
<feature type="compositionally biased region" description="Polar residues" evidence="1">
    <location>
        <begin position="1"/>
        <end position="15"/>
    </location>
</feature>
<accession>A0A517YDG3</accession>
<sequence length="83" mass="9093">MRPTTREGSGSNLSGRESAIGNRLEAHSRLQSGWRFRGTRERYPSRPLVGLVAGNSVAMTKTTDATSATPYVPARTPTFFRIP</sequence>
<gene>
    <name evidence="2" type="ORF">ETAA8_33640</name>
</gene>
<dbReference type="EMBL" id="CP036274">
    <property type="protein sequence ID" value="QDU28264.1"/>
    <property type="molecule type" value="Genomic_DNA"/>
</dbReference>
<reference evidence="2 3" key="1">
    <citation type="submission" date="2019-02" db="EMBL/GenBank/DDBJ databases">
        <title>Deep-cultivation of Planctomycetes and their phenomic and genomic characterization uncovers novel biology.</title>
        <authorList>
            <person name="Wiegand S."/>
            <person name="Jogler M."/>
            <person name="Boedeker C."/>
            <person name="Pinto D."/>
            <person name="Vollmers J."/>
            <person name="Rivas-Marin E."/>
            <person name="Kohn T."/>
            <person name="Peeters S.H."/>
            <person name="Heuer A."/>
            <person name="Rast P."/>
            <person name="Oberbeckmann S."/>
            <person name="Bunk B."/>
            <person name="Jeske O."/>
            <person name="Meyerdierks A."/>
            <person name="Storesund J.E."/>
            <person name="Kallscheuer N."/>
            <person name="Luecker S."/>
            <person name="Lage O.M."/>
            <person name="Pohl T."/>
            <person name="Merkel B.J."/>
            <person name="Hornburger P."/>
            <person name="Mueller R.-W."/>
            <person name="Bruemmer F."/>
            <person name="Labrenz M."/>
            <person name="Spormann A.M."/>
            <person name="Op den Camp H."/>
            <person name="Overmann J."/>
            <person name="Amann R."/>
            <person name="Jetten M.S.M."/>
            <person name="Mascher T."/>
            <person name="Medema M.H."/>
            <person name="Devos D.P."/>
            <person name="Kaster A.-K."/>
            <person name="Ovreas L."/>
            <person name="Rohde M."/>
            <person name="Galperin M.Y."/>
            <person name="Jogler C."/>
        </authorList>
    </citation>
    <scope>NUCLEOTIDE SEQUENCE [LARGE SCALE GENOMIC DNA]</scope>
    <source>
        <strain evidence="2 3">ETA_A8</strain>
    </source>
</reference>
<protein>
    <submittedName>
        <fullName evidence="2">Uncharacterized protein</fullName>
    </submittedName>
</protein>
<dbReference type="Proteomes" id="UP000315017">
    <property type="component" value="Chromosome"/>
</dbReference>
<proteinExistence type="predicted"/>
<evidence type="ECO:0000313" key="3">
    <source>
        <dbReference type="Proteomes" id="UP000315017"/>
    </source>
</evidence>
<organism evidence="2 3">
    <name type="scientific">Anatilimnocola aggregata</name>
    <dbReference type="NCBI Taxonomy" id="2528021"/>
    <lineage>
        <taxon>Bacteria</taxon>
        <taxon>Pseudomonadati</taxon>
        <taxon>Planctomycetota</taxon>
        <taxon>Planctomycetia</taxon>
        <taxon>Pirellulales</taxon>
        <taxon>Pirellulaceae</taxon>
        <taxon>Anatilimnocola</taxon>
    </lineage>
</organism>
<evidence type="ECO:0000256" key="1">
    <source>
        <dbReference type="SAM" id="MobiDB-lite"/>
    </source>
</evidence>
<dbReference type="KEGG" id="aagg:ETAA8_33640"/>
<name>A0A517YDG3_9BACT</name>
<keyword evidence="3" id="KW-1185">Reference proteome</keyword>
<feature type="region of interest" description="Disordered" evidence="1">
    <location>
        <begin position="1"/>
        <end position="24"/>
    </location>
</feature>